<dbReference type="KEGG" id="gfu:KM031_08980"/>
<proteinExistence type="predicted"/>
<dbReference type="Proteomes" id="UP000679352">
    <property type="component" value="Chromosome"/>
</dbReference>
<evidence type="ECO:0000313" key="2">
    <source>
        <dbReference type="Proteomes" id="UP000679352"/>
    </source>
</evidence>
<dbReference type="SUPFAM" id="SSF158791">
    <property type="entry name" value="MgtE N-terminal domain-like"/>
    <property type="match status" value="1"/>
</dbReference>
<name>A0A975P608_9RHOB</name>
<evidence type="ECO:0008006" key="3">
    <source>
        <dbReference type="Google" id="ProtNLM"/>
    </source>
</evidence>
<dbReference type="EMBL" id="CP076361">
    <property type="protein sequence ID" value="QWK89021.1"/>
    <property type="molecule type" value="Genomic_DNA"/>
</dbReference>
<gene>
    <name evidence="1" type="ORF">KM031_08980</name>
</gene>
<organism evidence="1 2">
    <name type="scientific">Gemmobacter fulvus</name>
    <dbReference type="NCBI Taxonomy" id="2840474"/>
    <lineage>
        <taxon>Bacteria</taxon>
        <taxon>Pseudomonadati</taxon>
        <taxon>Pseudomonadota</taxon>
        <taxon>Alphaproteobacteria</taxon>
        <taxon>Rhodobacterales</taxon>
        <taxon>Paracoccaceae</taxon>
        <taxon>Gemmobacter</taxon>
    </lineage>
</organism>
<keyword evidence="2" id="KW-1185">Reference proteome</keyword>
<protein>
    <recommendedName>
        <fullName evidence="3">Magnesium transporter MgtE intracellular domain-containing protein</fullName>
    </recommendedName>
</protein>
<dbReference type="AlphaFoldDB" id="A0A975P608"/>
<accession>A0A975P608</accession>
<reference evidence="1" key="1">
    <citation type="submission" date="2021-06" db="EMBL/GenBank/DDBJ databases">
        <title>Direct submission.</title>
        <authorList>
            <person name="Lee C.-S."/>
            <person name="Jin L."/>
        </authorList>
    </citation>
    <scope>NUCLEOTIDE SEQUENCE</scope>
    <source>
        <strain evidence="1">Con5</strain>
    </source>
</reference>
<evidence type="ECO:0000313" key="1">
    <source>
        <dbReference type="EMBL" id="QWK89021.1"/>
    </source>
</evidence>
<sequence length="189" mass="19663">MSRQRKRAGHSILFLLALLLMASGALRIGTNLGQALAAEADTSEAEASGPLNCPAPPAALAEALSQREATILVQEAALGQRLAALALTEQVIAARLAELTQAEEGLKATLALADGAAEEDVSRLTEVYQRMKPKDAALLFDAMDPQFASGFLGRMQPDAAAAILSGMRPDAAYALSVLLAGRNASVPKQ</sequence>
<dbReference type="RefSeq" id="WP_215505967.1">
    <property type="nucleotide sequence ID" value="NZ_CP076361.1"/>
</dbReference>